<dbReference type="EMBL" id="JBHULH010000004">
    <property type="protein sequence ID" value="MFD2567606.1"/>
    <property type="molecule type" value="Genomic_DNA"/>
</dbReference>
<dbReference type="Pfam" id="PF04264">
    <property type="entry name" value="YceI"/>
    <property type="match status" value="1"/>
</dbReference>
<dbReference type="PANTHER" id="PTHR34406">
    <property type="entry name" value="PROTEIN YCEI"/>
    <property type="match status" value="1"/>
</dbReference>
<reference evidence="4" key="1">
    <citation type="journal article" date="2019" name="Int. J. Syst. Evol. Microbiol.">
        <title>The Global Catalogue of Microorganisms (GCM) 10K type strain sequencing project: providing services to taxonomists for standard genome sequencing and annotation.</title>
        <authorList>
            <consortium name="The Broad Institute Genomics Platform"/>
            <consortium name="The Broad Institute Genome Sequencing Center for Infectious Disease"/>
            <person name="Wu L."/>
            <person name="Ma J."/>
        </authorList>
    </citation>
    <scope>NUCLEOTIDE SEQUENCE [LARGE SCALE GENOMIC DNA]</scope>
    <source>
        <strain evidence="4">KCTC 52127</strain>
    </source>
</reference>
<dbReference type="InterPro" id="IPR036761">
    <property type="entry name" value="TTHA0802/YceI-like_sf"/>
</dbReference>
<evidence type="ECO:0000313" key="3">
    <source>
        <dbReference type="EMBL" id="MFD2567606.1"/>
    </source>
</evidence>
<accession>A0ABW5LUZ6</accession>
<proteinExistence type="predicted"/>
<feature type="domain" description="Lipid/polyisoprenoid-binding YceI-like" evidence="2">
    <location>
        <begin position="21"/>
        <end position="184"/>
    </location>
</feature>
<dbReference type="SUPFAM" id="SSF101874">
    <property type="entry name" value="YceI-like"/>
    <property type="match status" value="1"/>
</dbReference>
<evidence type="ECO:0000259" key="2">
    <source>
        <dbReference type="SMART" id="SM00867"/>
    </source>
</evidence>
<comment type="caution">
    <text evidence="3">The sequence shown here is derived from an EMBL/GenBank/DDBJ whole genome shotgun (WGS) entry which is preliminary data.</text>
</comment>
<evidence type="ECO:0000313" key="4">
    <source>
        <dbReference type="Proteomes" id="UP001597508"/>
    </source>
</evidence>
<dbReference type="RefSeq" id="WP_379666316.1">
    <property type="nucleotide sequence ID" value="NZ_JBHULH010000004.1"/>
</dbReference>
<name>A0ABW5LUZ6_9FLAO</name>
<feature type="chain" id="PRO_5045890859" evidence="1">
    <location>
        <begin position="19"/>
        <end position="186"/>
    </location>
</feature>
<protein>
    <submittedName>
        <fullName evidence="3">YceI family protein</fullName>
    </submittedName>
</protein>
<dbReference type="Gene3D" id="2.40.128.110">
    <property type="entry name" value="Lipid/polyisoprenoid-binding, YceI-like"/>
    <property type="match status" value="1"/>
</dbReference>
<feature type="signal peptide" evidence="1">
    <location>
        <begin position="1"/>
        <end position="18"/>
    </location>
</feature>
<evidence type="ECO:0000256" key="1">
    <source>
        <dbReference type="SAM" id="SignalP"/>
    </source>
</evidence>
<dbReference type="InterPro" id="IPR007372">
    <property type="entry name" value="Lipid/polyisoprenoid-bd_YceI"/>
</dbReference>
<gene>
    <name evidence="3" type="ORF">ACFSRZ_09500</name>
</gene>
<sequence length="186" mass="20622">MKKLFLITLLSITVQTFAQSTWKVDASHSSINFAVSHLVISETTGSFDVFEVTAKAGDNFSNPEFEVAIETASINTKNKRRDNHLRADDFFDAKQYPKITFKSNSFKKTGDKTFVVTGNISIKGKTKQVQFNGKLNGVITDNYSKKQKAGLKLSTTLKRTDFNVGNPGGSVGEEVEVTINLEMQKQ</sequence>
<organism evidence="3 4">
    <name type="scientific">Pseudotenacibaculum haliotis</name>
    <dbReference type="NCBI Taxonomy" id="1862138"/>
    <lineage>
        <taxon>Bacteria</taxon>
        <taxon>Pseudomonadati</taxon>
        <taxon>Bacteroidota</taxon>
        <taxon>Flavobacteriia</taxon>
        <taxon>Flavobacteriales</taxon>
        <taxon>Flavobacteriaceae</taxon>
        <taxon>Pseudotenacibaculum</taxon>
    </lineage>
</organism>
<keyword evidence="1" id="KW-0732">Signal</keyword>
<dbReference type="Proteomes" id="UP001597508">
    <property type="component" value="Unassembled WGS sequence"/>
</dbReference>
<keyword evidence="4" id="KW-1185">Reference proteome</keyword>
<dbReference type="PANTHER" id="PTHR34406:SF1">
    <property type="entry name" value="PROTEIN YCEI"/>
    <property type="match status" value="1"/>
</dbReference>
<dbReference type="SMART" id="SM00867">
    <property type="entry name" value="YceI"/>
    <property type="match status" value="1"/>
</dbReference>